<sequence length="444" mass="50779">MLLGIATRFRISDRVELCAGWWSGHKLLLVLCFFRRKTLFYMVYKPLDSGASASGLISTLLPAAVPVMSSSTFYPRSIFQKDVPRETSDTGSLLISVPQHKPLRPGDMPNVFVNHRPGDENLLVTSLRDIQDLFFSKPGVLDQRMLPRFNSICLQPDQAAVDYLVGWISAKYWRANSNFQDPRESPRAMTSALVLSGIHFDELSLEDVSRFASWTRMAVVASPVRQGIQLSLIECKFQTIDGLLELLRMASVFHTLVVVFVRSTETPKRLYHHANSVVVPVLSMTFTRSEDIQLYDCLRHAAGNSLTGLDLHIVSHFGHHDQKTLERFISDSRLLSITLALRSNFRTLERQPANGYQLIMQTIYLLRRVNESQSARRCSNLNVRVYLPRNELFRHLLPGMGSLYSREVYLQKVLKVEYIQYALYDGPDKWYIPEKSHSGKHRPY</sequence>
<evidence type="ECO:0000313" key="2">
    <source>
        <dbReference type="Proteomes" id="UP000250043"/>
    </source>
</evidence>
<dbReference type="OrthoDB" id="10536589at2759"/>
<dbReference type="Proteomes" id="UP000250043">
    <property type="component" value="Unassembled WGS sequence"/>
</dbReference>
<name>A0A8E2DPR9_9APHY</name>
<protein>
    <submittedName>
        <fullName evidence="1">Uncharacterized protein</fullName>
    </submittedName>
</protein>
<keyword evidence="2" id="KW-1185">Reference proteome</keyword>
<proteinExistence type="predicted"/>
<accession>A0A8E2DPR9</accession>
<dbReference type="AlphaFoldDB" id="A0A8E2DPR9"/>
<organism evidence="1 2">
    <name type="scientific">Obba rivulosa</name>
    <dbReference type="NCBI Taxonomy" id="1052685"/>
    <lineage>
        <taxon>Eukaryota</taxon>
        <taxon>Fungi</taxon>
        <taxon>Dikarya</taxon>
        <taxon>Basidiomycota</taxon>
        <taxon>Agaricomycotina</taxon>
        <taxon>Agaricomycetes</taxon>
        <taxon>Polyporales</taxon>
        <taxon>Gelatoporiaceae</taxon>
        <taxon>Obba</taxon>
    </lineage>
</organism>
<gene>
    <name evidence="1" type="ORF">OBBRIDRAFT_824048</name>
</gene>
<dbReference type="EMBL" id="KV722354">
    <property type="protein sequence ID" value="OCH93476.1"/>
    <property type="molecule type" value="Genomic_DNA"/>
</dbReference>
<evidence type="ECO:0000313" key="1">
    <source>
        <dbReference type="EMBL" id="OCH93476.1"/>
    </source>
</evidence>
<reference evidence="1 2" key="1">
    <citation type="submission" date="2016-07" db="EMBL/GenBank/DDBJ databases">
        <title>Draft genome of the white-rot fungus Obba rivulosa 3A-2.</title>
        <authorList>
            <consortium name="DOE Joint Genome Institute"/>
            <person name="Miettinen O."/>
            <person name="Riley R."/>
            <person name="Acob R."/>
            <person name="Barry K."/>
            <person name="Cullen D."/>
            <person name="De Vries R."/>
            <person name="Hainaut M."/>
            <person name="Hatakka A."/>
            <person name="Henrissat B."/>
            <person name="Hilden K."/>
            <person name="Kuo R."/>
            <person name="Labutti K."/>
            <person name="Lipzen A."/>
            <person name="Makela M.R."/>
            <person name="Sandor L."/>
            <person name="Spatafora J.W."/>
            <person name="Grigoriev I.V."/>
            <person name="Hibbett D.S."/>
        </authorList>
    </citation>
    <scope>NUCLEOTIDE SEQUENCE [LARGE SCALE GENOMIC DNA]</scope>
    <source>
        <strain evidence="1 2">3A-2</strain>
    </source>
</reference>